<gene>
    <name evidence="1" type="ORF">LCGC14_2246300</name>
</gene>
<dbReference type="AlphaFoldDB" id="A0A0F9FGJ0"/>
<reference evidence="1" key="1">
    <citation type="journal article" date="2015" name="Nature">
        <title>Complex archaea that bridge the gap between prokaryotes and eukaryotes.</title>
        <authorList>
            <person name="Spang A."/>
            <person name="Saw J.H."/>
            <person name="Jorgensen S.L."/>
            <person name="Zaremba-Niedzwiedzka K."/>
            <person name="Martijn J."/>
            <person name="Lind A.E."/>
            <person name="van Eijk R."/>
            <person name="Schleper C."/>
            <person name="Guy L."/>
            <person name="Ettema T.J."/>
        </authorList>
    </citation>
    <scope>NUCLEOTIDE SEQUENCE</scope>
</reference>
<sequence length="63" mass="7276">MVKAWYGPDGREPMGLDIRGLTPRSELAENQTLPEFLMCDLYVYDVHLNMGTHETVCTGNRWF</sequence>
<name>A0A0F9FGJ0_9ZZZZ</name>
<organism evidence="1">
    <name type="scientific">marine sediment metagenome</name>
    <dbReference type="NCBI Taxonomy" id="412755"/>
    <lineage>
        <taxon>unclassified sequences</taxon>
        <taxon>metagenomes</taxon>
        <taxon>ecological metagenomes</taxon>
    </lineage>
</organism>
<proteinExistence type="predicted"/>
<evidence type="ECO:0000313" key="1">
    <source>
        <dbReference type="EMBL" id="KKL56350.1"/>
    </source>
</evidence>
<protein>
    <submittedName>
        <fullName evidence="1">Uncharacterized protein</fullName>
    </submittedName>
</protein>
<comment type="caution">
    <text evidence="1">The sequence shown here is derived from an EMBL/GenBank/DDBJ whole genome shotgun (WGS) entry which is preliminary data.</text>
</comment>
<accession>A0A0F9FGJ0</accession>
<dbReference type="EMBL" id="LAZR01030525">
    <property type="protein sequence ID" value="KKL56350.1"/>
    <property type="molecule type" value="Genomic_DNA"/>
</dbReference>